<reference evidence="1 2" key="1">
    <citation type="submission" date="2024-01" db="EMBL/GenBank/DDBJ databases">
        <title>The genomes of 5 underutilized Papilionoideae crops provide insights into root nodulation and disease resistanc.</title>
        <authorList>
            <person name="Jiang F."/>
        </authorList>
    </citation>
    <scope>NUCLEOTIDE SEQUENCE [LARGE SCALE GENOMIC DNA]</scope>
    <source>
        <strain evidence="1">LVBAO_FW01</strain>
        <tissue evidence="1">Leaves</tissue>
    </source>
</reference>
<dbReference type="Proteomes" id="UP001367508">
    <property type="component" value="Unassembled WGS sequence"/>
</dbReference>
<sequence length="137" mass="15215">MVVKVQGTVLSSESRLLLERVFNEEKDLATMAHSLTARLDGSLLLIWLACFSMAHLGSSQWMAEEYVREPGRSDQFITVSSELLVSNSRTHHCDFLLVAWLAIHPISVGPPGIHVAIFCHESSKLALRRTDRVASEG</sequence>
<dbReference type="EMBL" id="JAYMYQ010000006">
    <property type="protein sequence ID" value="KAK7323564.1"/>
    <property type="molecule type" value="Genomic_DNA"/>
</dbReference>
<evidence type="ECO:0000313" key="2">
    <source>
        <dbReference type="Proteomes" id="UP001367508"/>
    </source>
</evidence>
<keyword evidence="2" id="KW-1185">Reference proteome</keyword>
<comment type="caution">
    <text evidence="1">The sequence shown here is derived from an EMBL/GenBank/DDBJ whole genome shotgun (WGS) entry which is preliminary data.</text>
</comment>
<proteinExistence type="predicted"/>
<protein>
    <submittedName>
        <fullName evidence="1">Uncharacterized protein</fullName>
    </submittedName>
</protein>
<name>A0AAN9KU26_CANGL</name>
<organism evidence="1 2">
    <name type="scientific">Canavalia gladiata</name>
    <name type="common">Sword bean</name>
    <name type="synonym">Dolichos gladiatus</name>
    <dbReference type="NCBI Taxonomy" id="3824"/>
    <lineage>
        <taxon>Eukaryota</taxon>
        <taxon>Viridiplantae</taxon>
        <taxon>Streptophyta</taxon>
        <taxon>Embryophyta</taxon>
        <taxon>Tracheophyta</taxon>
        <taxon>Spermatophyta</taxon>
        <taxon>Magnoliopsida</taxon>
        <taxon>eudicotyledons</taxon>
        <taxon>Gunneridae</taxon>
        <taxon>Pentapetalae</taxon>
        <taxon>rosids</taxon>
        <taxon>fabids</taxon>
        <taxon>Fabales</taxon>
        <taxon>Fabaceae</taxon>
        <taxon>Papilionoideae</taxon>
        <taxon>50 kb inversion clade</taxon>
        <taxon>NPAAA clade</taxon>
        <taxon>indigoferoid/millettioid clade</taxon>
        <taxon>Phaseoleae</taxon>
        <taxon>Canavalia</taxon>
    </lineage>
</organism>
<evidence type="ECO:0000313" key="1">
    <source>
        <dbReference type="EMBL" id="KAK7323564.1"/>
    </source>
</evidence>
<dbReference type="AlphaFoldDB" id="A0AAN9KU26"/>
<gene>
    <name evidence="1" type="ORF">VNO77_27041</name>
</gene>
<accession>A0AAN9KU26</accession>